<feature type="compositionally biased region" description="Polar residues" evidence="1">
    <location>
        <begin position="21"/>
        <end position="30"/>
    </location>
</feature>
<gene>
    <name evidence="2" type="ORF">AB3N04_16500</name>
</gene>
<dbReference type="EMBL" id="CP162551">
    <property type="protein sequence ID" value="XDI36285.1"/>
    <property type="molecule type" value="Genomic_DNA"/>
</dbReference>
<organism evidence="2">
    <name type="scientific">Alkalihalophilus sp. As8PL</name>
    <dbReference type="NCBI Taxonomy" id="3237103"/>
    <lineage>
        <taxon>Bacteria</taxon>
        <taxon>Bacillati</taxon>
        <taxon>Bacillota</taxon>
        <taxon>Bacilli</taxon>
        <taxon>Bacillales</taxon>
        <taxon>Bacillaceae</taxon>
        <taxon>Alkalihalophilus</taxon>
    </lineage>
</organism>
<protein>
    <submittedName>
        <fullName evidence="2">Uncharacterized protein</fullName>
    </submittedName>
</protein>
<feature type="region of interest" description="Disordered" evidence="1">
    <location>
        <begin position="1"/>
        <end position="46"/>
    </location>
</feature>
<sequence length="46" mass="5243">MSKHSRSKRAIQQGKDAVQPANETEGLTSMKSKEQSQERNQQRGDR</sequence>
<reference evidence="2" key="1">
    <citation type="submission" date="2024-07" db="EMBL/GenBank/DDBJ databases">
        <title>Identification and characteristics of an arsenic-resistant bacterial isolate, which belongs to a novel species.</title>
        <authorList>
            <person name="Juszczyk A."/>
            <person name="Kowalczyk A."/>
            <person name="Was K."/>
            <person name="Kosowicz W."/>
            <person name="Budzyn A."/>
            <person name="Latowski D."/>
        </authorList>
    </citation>
    <scope>NUCLEOTIDE SEQUENCE</scope>
    <source>
        <strain evidence="2">As8PL</strain>
    </source>
</reference>
<evidence type="ECO:0000256" key="1">
    <source>
        <dbReference type="SAM" id="MobiDB-lite"/>
    </source>
</evidence>
<proteinExistence type="predicted"/>
<dbReference type="RefSeq" id="WP_317122204.1">
    <property type="nucleotide sequence ID" value="NZ_CP162551.1"/>
</dbReference>
<accession>A0AB39BS34</accession>
<feature type="compositionally biased region" description="Basic and acidic residues" evidence="1">
    <location>
        <begin position="31"/>
        <end position="46"/>
    </location>
</feature>
<evidence type="ECO:0000313" key="2">
    <source>
        <dbReference type="EMBL" id="XDI36285.1"/>
    </source>
</evidence>
<dbReference type="AlphaFoldDB" id="A0AB39BS34"/>
<name>A0AB39BS34_9BACI</name>